<dbReference type="PANTHER" id="PTHR40393:SF1">
    <property type="entry name" value="LYSINE BIOSYNTHESIS PROTEIN-RELATED"/>
    <property type="match status" value="1"/>
</dbReference>
<dbReference type="KEGG" id="hsf:HLASA_2170"/>
<protein>
    <submittedName>
        <fullName evidence="1">Lysine biosynthesis protein LysW</fullName>
    </submittedName>
</protein>
<reference evidence="2 3" key="3">
    <citation type="journal article" date="2016" name="Stand. Genomic Sci.">
        <title>Complete genome sequence of 'Halanaeroarchaeum sulfurireducens' M27-SA2, a sulfur-reducing and acetate-oxidizing haloarchaeon from the deep-sea hypersaline anoxic lake Medee.</title>
        <authorList>
            <person name="Messina E."/>
            <person name="Sorokin D.Y."/>
            <person name="Kublanov I.V."/>
            <person name="Toshchakov S."/>
            <person name="Lopatina A."/>
            <person name="Arcadi E."/>
            <person name="Smedile F."/>
            <person name="La Spada G."/>
            <person name="La Cono V."/>
            <person name="Yakimov M.M."/>
        </authorList>
    </citation>
    <scope>NUCLEOTIDE SEQUENCE [LARGE SCALE GENOMIC DNA]</scope>
    <source>
        <strain evidence="2 3">M27-SA2</strain>
    </source>
</reference>
<dbReference type="NCBIfam" id="TIGR01206">
    <property type="entry name" value="lysW"/>
    <property type="match status" value="1"/>
</dbReference>
<reference evidence="3" key="2">
    <citation type="submission" date="2015-05" db="EMBL/GenBank/DDBJ databases">
        <title>Complete genome sequence of Halanaeroarchaeum sulfurireducens type strain M27-SA2, a sulfate-reducer haloarchaeon from marine anoxic lake Medee.</title>
        <authorList>
            <person name="Messina E."/>
            <person name="Kublanov I.V."/>
            <person name="Toshchakov S."/>
            <person name="Arcadi E."/>
            <person name="La Spada G."/>
            <person name="La Cono V."/>
            <person name="Yakimov M.M."/>
        </authorList>
    </citation>
    <scope>NUCLEOTIDE SEQUENCE [LARGE SCALE GENOMIC DNA]</scope>
    <source>
        <strain evidence="3">M27-SA2</strain>
    </source>
</reference>
<dbReference type="GeneID" id="26011502"/>
<dbReference type="PATRIC" id="fig|1604004.4.peg.2236"/>
<organism evidence="1 4">
    <name type="scientific">Halanaeroarchaeum sulfurireducens</name>
    <dbReference type="NCBI Taxonomy" id="1604004"/>
    <lineage>
        <taxon>Archaea</taxon>
        <taxon>Methanobacteriati</taxon>
        <taxon>Methanobacteriota</taxon>
        <taxon>Stenosarchaea group</taxon>
        <taxon>Halobacteria</taxon>
        <taxon>Halobacteriales</taxon>
        <taxon>Halobacteriaceae</taxon>
        <taxon>Halanaeroarchaeum</taxon>
    </lineage>
</organism>
<dbReference type="PANTHER" id="PTHR40393">
    <property type="entry name" value="LYSINE BIOSYNTHESIS PROTEIN-RELATED-RELATED"/>
    <property type="match status" value="1"/>
</dbReference>
<dbReference type="EMBL" id="CP011564">
    <property type="protein sequence ID" value="ALG83039.1"/>
    <property type="molecule type" value="Genomic_DNA"/>
</dbReference>
<reference evidence="1 4" key="1">
    <citation type="journal article" date="2015" name="ISME J.">
        <title>Elemental sulfur and acetate can support life of a novel strictly anaerobic haloarchaeon.</title>
        <authorList>
            <person name="Sorokin D.Y."/>
            <person name="Kublanov I.V."/>
            <person name="Gavrilov S.N."/>
            <person name="Rojo D."/>
            <person name="Roman P."/>
            <person name="Golyshin P.N."/>
            <person name="Slepak V.Z."/>
            <person name="Smedile F."/>
            <person name="Ferrer M."/>
            <person name="Messina E."/>
            <person name="La Cono V."/>
            <person name="Yakimov M.M."/>
        </authorList>
    </citation>
    <scope>NUCLEOTIDE SEQUENCE [LARGE SCALE GENOMIC DNA]</scope>
    <source>
        <strain evidence="1 4">HSR2</strain>
    </source>
</reference>
<sequence>MTACPECGADVALHDDLEVGEIVDCSTCGTELEVTDVNPPVLERAPELDEDWGE</sequence>
<dbReference type="Gene3D" id="2.20.28.160">
    <property type="match status" value="1"/>
</dbReference>
<dbReference type="InterPro" id="IPR005906">
    <property type="entry name" value="LysW"/>
</dbReference>
<dbReference type="Proteomes" id="UP000069906">
    <property type="component" value="Chromosome"/>
</dbReference>
<evidence type="ECO:0000313" key="2">
    <source>
        <dbReference type="EMBL" id="ALG83039.1"/>
    </source>
</evidence>
<evidence type="ECO:0000313" key="3">
    <source>
        <dbReference type="Proteomes" id="UP000060390"/>
    </source>
</evidence>
<evidence type="ECO:0000313" key="4">
    <source>
        <dbReference type="Proteomes" id="UP000069906"/>
    </source>
</evidence>
<dbReference type="EMBL" id="CP008874">
    <property type="protein sequence ID" value="AKH98597.1"/>
    <property type="molecule type" value="Genomic_DNA"/>
</dbReference>
<dbReference type="OrthoDB" id="159847at2157"/>
<dbReference type="Proteomes" id="UP000060390">
    <property type="component" value="Chromosome"/>
</dbReference>
<gene>
    <name evidence="2" type="ORF">HLASA_2170</name>
    <name evidence="1" type="ORF">HLASF_2136</name>
</gene>
<dbReference type="STRING" id="1604004.HLASA_2170"/>
<accession>A0A0F7PCZ6</accession>
<dbReference type="AlphaFoldDB" id="A0A0F7PCZ6"/>
<keyword evidence="4" id="KW-1185">Reference proteome</keyword>
<dbReference type="HOGENOM" id="CLU_195720_0_0_2"/>
<name>A0A0F7PCZ6_9EURY</name>
<dbReference type="KEGG" id="hsu:HLASF_2136"/>
<dbReference type="Pfam" id="PF21344">
    <property type="entry name" value="Zn_ribbon_LysW"/>
    <property type="match status" value="1"/>
</dbReference>
<dbReference type="RefSeq" id="WP_050049248.1">
    <property type="nucleotide sequence ID" value="NZ_CP008874.1"/>
</dbReference>
<evidence type="ECO:0000313" key="1">
    <source>
        <dbReference type="EMBL" id="AKH98597.1"/>
    </source>
</evidence>
<proteinExistence type="predicted"/>